<dbReference type="Gene3D" id="3.40.50.1000">
    <property type="entry name" value="HAD superfamily/HAD-like"/>
    <property type="match status" value="1"/>
</dbReference>
<evidence type="ECO:0000256" key="1">
    <source>
        <dbReference type="ARBA" id="ARBA00006330"/>
    </source>
</evidence>
<dbReference type="InterPro" id="IPR006379">
    <property type="entry name" value="HAD-SF_hydro_IIB"/>
</dbReference>
<dbReference type="Pfam" id="PF00982">
    <property type="entry name" value="Glyco_transf_20"/>
    <property type="match status" value="1"/>
</dbReference>
<dbReference type="GO" id="GO:0005992">
    <property type="term" value="P:trehalose biosynthetic process"/>
    <property type="evidence" value="ECO:0007669"/>
    <property type="project" value="InterPro"/>
</dbReference>
<dbReference type="NCBIfam" id="NF011071">
    <property type="entry name" value="PRK14501.1"/>
    <property type="match status" value="1"/>
</dbReference>
<gene>
    <name evidence="3" type="ORF">RG47T_2209</name>
</gene>
<dbReference type="NCBIfam" id="TIGR01484">
    <property type="entry name" value="HAD-SF-IIB"/>
    <property type="match status" value="1"/>
</dbReference>
<dbReference type="STRING" id="1302689.RG47T_2209"/>
<dbReference type="InterPro" id="IPR036412">
    <property type="entry name" value="HAD-like_sf"/>
</dbReference>
<dbReference type="NCBIfam" id="TIGR00685">
    <property type="entry name" value="T6PP"/>
    <property type="match status" value="1"/>
</dbReference>
<proteinExistence type="inferred from homology"/>
<dbReference type="Gene3D" id="3.40.50.2000">
    <property type="entry name" value="Glycogen Phosphorylase B"/>
    <property type="match status" value="2"/>
</dbReference>
<evidence type="ECO:0000313" key="3">
    <source>
        <dbReference type="EMBL" id="OKS86752.1"/>
    </source>
</evidence>
<organism evidence="3 4">
    <name type="scientific">Mucilaginibacter polytrichastri</name>
    <dbReference type="NCBI Taxonomy" id="1302689"/>
    <lineage>
        <taxon>Bacteria</taxon>
        <taxon>Pseudomonadati</taxon>
        <taxon>Bacteroidota</taxon>
        <taxon>Sphingobacteriia</taxon>
        <taxon>Sphingobacteriales</taxon>
        <taxon>Sphingobacteriaceae</taxon>
        <taxon>Mucilaginibacter</taxon>
    </lineage>
</organism>
<dbReference type="AlphaFoldDB" id="A0A1Q5ZYD5"/>
<dbReference type="Proteomes" id="UP000186720">
    <property type="component" value="Unassembled WGS sequence"/>
</dbReference>
<dbReference type="GO" id="GO:0005829">
    <property type="term" value="C:cytosol"/>
    <property type="evidence" value="ECO:0007669"/>
    <property type="project" value="TreeGrafter"/>
</dbReference>
<dbReference type="Pfam" id="PF02358">
    <property type="entry name" value="Trehalose_PPase"/>
    <property type="match status" value="1"/>
</dbReference>
<sequence>MPSGVSLFLFYNGSKCLFCQQKGHKCVTLIQHLPADMPKTIIVSNRLPVKVTKQDDAYQLSPSEGGLATGLGSIYKQDDNLWIGWPGIEITDKRDQHMVTEDLKELSLLPVFLTQSEINKYYEGFSNEVLWPVFHYYVSTYAHYSQANWESYQLVNQKFCDAVLEVANPGDTIWVHDYQLLLLPKLIRDARPDVSIGFFQHIPFPSDEMFRLIPWRSELLEGILGADLIGYHTFDDVRHFLSAVSRLLPVQVSANVITLGERVVVVESFPMGIDDKKYGDLSQQENVKTEAELIKETFRGQKLILSIDRLDYSKGILQRLQALEILLENHPELVTKITLYMIVVPSRDQVPQYKELRDNIDKKVGNINGRYRTLEWSPIQYFYKSLPIETLSALYSSADVCLITPMRDGMNLVSKEYVASRVHNDGVLILSEMAGSSKELIDAVIVNPNNIQEVSRAIVRAINMPRAEQSRRMILMRQNVSKFNIGHWVKIFMDRLNEVKQMQRSMQTRHVSNGTRQSIINRFAKTHKRIIFLDYDGTLVDFKPNVDQAKPDADLYEVLDLLTSDPDNDVVLISGRKHENLEEWFGHLPIYLVAEHGAWFKQQNTEWHKLGGMSNNWKQDIFPILDTYVDRTPGAFIEEKTYSLVWHYRKAQNGLGELRANELTNTLKYLASDKGLQLLPGNKVVEVKNMEINKGKAALTLSEKKDYDFIIAFGDDYTDEDIFKSLPDSAITIKVGSNLSAAKFYMRNPAEVRGLLRSLTESTEVNS</sequence>
<dbReference type="EMBL" id="MPPL01000001">
    <property type="protein sequence ID" value="OKS86752.1"/>
    <property type="molecule type" value="Genomic_DNA"/>
</dbReference>
<dbReference type="InterPro" id="IPR001830">
    <property type="entry name" value="Glyco_trans_20"/>
</dbReference>
<dbReference type="SUPFAM" id="SSF56784">
    <property type="entry name" value="HAD-like"/>
    <property type="match status" value="1"/>
</dbReference>
<reference evidence="3 4" key="1">
    <citation type="submission" date="2016-11" db="EMBL/GenBank/DDBJ databases">
        <title>Whole Genome Sequencing of Mucilaginibacter polytrichastri RG4-7(T) isolated from the moss sample.</title>
        <authorList>
            <person name="Li Y."/>
        </authorList>
    </citation>
    <scope>NUCLEOTIDE SEQUENCE [LARGE SCALE GENOMIC DNA]</scope>
    <source>
        <strain evidence="3 4">RG4-7</strain>
    </source>
</reference>
<dbReference type="SUPFAM" id="SSF53756">
    <property type="entry name" value="UDP-Glycosyltransferase/glycogen phosphorylase"/>
    <property type="match status" value="1"/>
</dbReference>
<comment type="similarity">
    <text evidence="1">In the C-terminal section; belongs to the trehalose phosphatase family.</text>
</comment>
<dbReference type="PANTHER" id="PTHR10788:SF106">
    <property type="entry name" value="BCDNA.GH08860"/>
    <property type="match status" value="1"/>
</dbReference>
<evidence type="ECO:0000256" key="2">
    <source>
        <dbReference type="ARBA" id="ARBA00008799"/>
    </source>
</evidence>
<comment type="similarity">
    <text evidence="2">Belongs to the glycosyltransferase 20 family.</text>
</comment>
<comment type="caution">
    <text evidence="3">The sequence shown here is derived from an EMBL/GenBank/DDBJ whole genome shotgun (WGS) entry which is preliminary data.</text>
</comment>
<evidence type="ECO:0000313" key="4">
    <source>
        <dbReference type="Proteomes" id="UP000186720"/>
    </source>
</evidence>
<dbReference type="PANTHER" id="PTHR10788">
    <property type="entry name" value="TREHALOSE-6-PHOSPHATE SYNTHASE"/>
    <property type="match status" value="1"/>
</dbReference>
<name>A0A1Q5ZYD5_9SPHI</name>
<dbReference type="CDD" id="cd01627">
    <property type="entry name" value="HAD_TPP"/>
    <property type="match status" value="1"/>
</dbReference>
<dbReference type="CDD" id="cd03788">
    <property type="entry name" value="GT20_TPS"/>
    <property type="match status" value="1"/>
</dbReference>
<dbReference type="InterPro" id="IPR023214">
    <property type="entry name" value="HAD_sf"/>
</dbReference>
<keyword evidence="4" id="KW-1185">Reference proteome</keyword>
<dbReference type="GO" id="GO:0003825">
    <property type="term" value="F:alpha,alpha-trehalose-phosphate synthase (UDP-forming) activity"/>
    <property type="evidence" value="ECO:0007669"/>
    <property type="project" value="TreeGrafter"/>
</dbReference>
<dbReference type="InterPro" id="IPR003337">
    <property type="entry name" value="Trehalose_PPase"/>
</dbReference>
<protein>
    <submittedName>
        <fullName evidence="3">Alpha,alpha-trehalose-phosphate synthase 1</fullName>
    </submittedName>
</protein>
<accession>A0A1Q5ZYD5</accession>
<dbReference type="GO" id="GO:0004805">
    <property type="term" value="F:trehalose-phosphatase activity"/>
    <property type="evidence" value="ECO:0007669"/>
    <property type="project" value="TreeGrafter"/>
</dbReference>
<dbReference type="Gene3D" id="3.30.70.1020">
    <property type="entry name" value="Trehalose-6-phosphate phosphatase related protein, domain 2"/>
    <property type="match status" value="1"/>
</dbReference>